<sequence>MKLSLLRSKARSILKGKWFSFVGYTILLLILNTTVPKLLEKLYLYKGNLGMDTVLSFLYEVLVIGALTLGSNSLYLKITKDEKASVRTIFSFFSNFNSYKKAIIYNLLMGLYFILWSLLLIIPGIIKSFSYAMSSYILIEEPHLTANQAITKSRQMMDGYKWKLFCLYLSFAGWFILSILTVGIGFLWLIPYYQTSIACFYNDIKDKYKVTEPNSSDEL</sequence>
<feature type="transmembrane region" description="Helical" evidence="1">
    <location>
        <begin position="21"/>
        <end position="39"/>
    </location>
</feature>
<dbReference type="RefSeq" id="WP_347437680.1">
    <property type="nucleotide sequence ID" value="NZ_CP089291.1"/>
</dbReference>
<gene>
    <name evidence="2" type="ORF">LSG31_01510</name>
</gene>
<proteinExistence type="predicted"/>
<evidence type="ECO:0000313" key="2">
    <source>
        <dbReference type="EMBL" id="UOF90986.1"/>
    </source>
</evidence>
<dbReference type="Pfam" id="PF06161">
    <property type="entry name" value="DUF975"/>
    <property type="match status" value="1"/>
</dbReference>
<organism evidence="2 3">
    <name type="scientific">Fodinisporobacter ferrooxydans</name>
    <dbReference type="NCBI Taxonomy" id="2901836"/>
    <lineage>
        <taxon>Bacteria</taxon>
        <taxon>Bacillati</taxon>
        <taxon>Bacillota</taxon>
        <taxon>Bacilli</taxon>
        <taxon>Bacillales</taxon>
        <taxon>Alicyclobacillaceae</taxon>
        <taxon>Fodinisporobacter</taxon>
    </lineage>
</organism>
<feature type="transmembrane region" description="Helical" evidence="1">
    <location>
        <begin position="167"/>
        <end position="190"/>
    </location>
</feature>
<evidence type="ECO:0000256" key="1">
    <source>
        <dbReference type="SAM" id="Phobius"/>
    </source>
</evidence>
<dbReference type="PANTHER" id="PTHR40076:SF1">
    <property type="entry name" value="MEMBRANE PROTEIN"/>
    <property type="match status" value="1"/>
</dbReference>
<dbReference type="PANTHER" id="PTHR40076">
    <property type="entry name" value="MEMBRANE PROTEIN-RELATED"/>
    <property type="match status" value="1"/>
</dbReference>
<reference evidence="2" key="1">
    <citation type="submission" date="2021-12" db="EMBL/GenBank/DDBJ databases">
        <title>Alicyclobacillaceae gen. nov., sp. nov., isolated from chalcocite enrichment system.</title>
        <authorList>
            <person name="Jiang Z."/>
        </authorList>
    </citation>
    <scope>NUCLEOTIDE SEQUENCE</scope>
    <source>
        <strain evidence="2">MYW30-H2</strain>
    </source>
</reference>
<keyword evidence="1" id="KW-1133">Transmembrane helix</keyword>
<keyword evidence="1" id="KW-0812">Transmembrane</keyword>
<name>A0ABY4CKE1_9BACL</name>
<accession>A0ABY4CKE1</accession>
<keyword evidence="3" id="KW-1185">Reference proteome</keyword>
<dbReference type="EMBL" id="CP089291">
    <property type="protein sequence ID" value="UOF90986.1"/>
    <property type="molecule type" value="Genomic_DNA"/>
</dbReference>
<feature type="transmembrane region" description="Helical" evidence="1">
    <location>
        <begin position="103"/>
        <end position="126"/>
    </location>
</feature>
<dbReference type="Proteomes" id="UP000830167">
    <property type="component" value="Chromosome"/>
</dbReference>
<protein>
    <submittedName>
        <fullName evidence="2">DUF975 family protein</fullName>
    </submittedName>
</protein>
<keyword evidence="1" id="KW-0472">Membrane</keyword>
<dbReference type="InterPro" id="IPR010380">
    <property type="entry name" value="DUF975"/>
</dbReference>
<evidence type="ECO:0000313" key="3">
    <source>
        <dbReference type="Proteomes" id="UP000830167"/>
    </source>
</evidence>
<feature type="transmembrane region" description="Helical" evidence="1">
    <location>
        <begin position="54"/>
        <end position="75"/>
    </location>
</feature>